<dbReference type="AlphaFoldDB" id="A0AAD9CVQ1"/>
<dbReference type="PANTHER" id="PTHR10961:SF46">
    <property type="entry name" value="PEROXISOMAL SARCOSINE OXIDASE"/>
    <property type="match status" value="1"/>
</dbReference>
<proteinExistence type="inferred from homology"/>
<dbReference type="Proteomes" id="UP001182556">
    <property type="component" value="Unassembled WGS sequence"/>
</dbReference>
<protein>
    <submittedName>
        <fullName evidence="7">FAD dependent oxidoreductase-domain-containing protein</fullName>
    </submittedName>
</protein>
<dbReference type="GO" id="GO:0004657">
    <property type="term" value="F:proline dehydrogenase activity"/>
    <property type="evidence" value="ECO:0007669"/>
    <property type="project" value="TreeGrafter"/>
</dbReference>
<evidence type="ECO:0000313" key="7">
    <source>
        <dbReference type="EMBL" id="KAK1922415.1"/>
    </source>
</evidence>
<keyword evidence="4" id="KW-0274">FAD</keyword>
<evidence type="ECO:0000313" key="8">
    <source>
        <dbReference type="Proteomes" id="UP001182556"/>
    </source>
</evidence>
<dbReference type="Gene3D" id="3.50.50.60">
    <property type="entry name" value="FAD/NAD(P)-binding domain"/>
    <property type="match status" value="1"/>
</dbReference>
<dbReference type="InterPro" id="IPR045170">
    <property type="entry name" value="MTOX"/>
</dbReference>
<dbReference type="SUPFAM" id="SSF51905">
    <property type="entry name" value="FAD/NAD(P)-binding domain"/>
    <property type="match status" value="1"/>
</dbReference>
<dbReference type="GO" id="GO:0050031">
    <property type="term" value="F:L-pipecolate oxidase activity"/>
    <property type="evidence" value="ECO:0007669"/>
    <property type="project" value="TreeGrafter"/>
</dbReference>
<dbReference type="PANTHER" id="PTHR10961">
    <property type="entry name" value="PEROXISOMAL SARCOSINE OXIDASE"/>
    <property type="match status" value="1"/>
</dbReference>
<keyword evidence="3" id="KW-0285">Flavoprotein</keyword>
<sequence>MPSVTIGCGPSTQVFQPIHHDLPPRLFFQDTPYPRSPLNSTLTMAQKESVLIVGAGEFGASTALSLLKTGKYTVTIIDRAPVLPAIDAASTDINKVVRWDYSDRDYAKLARESIDLWNKDFKGIYHQSGVVVRGLHTNSFDGHNAKITYDNVKGEPGVKLLSTPSEITGKLSPRGVVPTATVPSEERSYWNPVGGWAWAAKAVEKLYEQIIPLGGKLYSNAELASLIIENGDVKGVRTVDGREWKADKIVVCTGSWTAANPALRGLLPEGLITATGQTIAAVQLDEEEMEKYKDIPVSFNFDGSGFYSFPPTHTGLVKFAIHGAGFTSPNGLPRTHLDPQACTYTEQNQVGWIPKESLHALRKQMSLVYPELAKKPVAYTRMCWYSDVVDGDWVIDYTKYPSLLIAAGGSGHAFKFLPVMGDLIRKRLENTLEPHLTQKWRINRTPAAEDPQRTGMARKQLDLSQLATRKEMVLGETGVSARL</sequence>
<evidence type="ECO:0000259" key="6">
    <source>
        <dbReference type="Pfam" id="PF01266"/>
    </source>
</evidence>
<keyword evidence="8" id="KW-1185">Reference proteome</keyword>
<organism evidence="7 8">
    <name type="scientific">Papiliotrema laurentii</name>
    <name type="common">Cryptococcus laurentii</name>
    <dbReference type="NCBI Taxonomy" id="5418"/>
    <lineage>
        <taxon>Eukaryota</taxon>
        <taxon>Fungi</taxon>
        <taxon>Dikarya</taxon>
        <taxon>Basidiomycota</taxon>
        <taxon>Agaricomycotina</taxon>
        <taxon>Tremellomycetes</taxon>
        <taxon>Tremellales</taxon>
        <taxon>Rhynchogastremaceae</taxon>
        <taxon>Papiliotrema</taxon>
    </lineage>
</organism>
<dbReference type="Pfam" id="PF01266">
    <property type="entry name" value="DAO"/>
    <property type="match status" value="1"/>
</dbReference>
<name>A0AAD9CVQ1_PAPLA</name>
<accession>A0AAD9CVQ1</accession>
<dbReference type="GO" id="GO:0050660">
    <property type="term" value="F:flavin adenine dinucleotide binding"/>
    <property type="evidence" value="ECO:0007669"/>
    <property type="project" value="InterPro"/>
</dbReference>
<feature type="domain" description="FAD dependent oxidoreductase" evidence="6">
    <location>
        <begin position="50"/>
        <end position="425"/>
    </location>
</feature>
<evidence type="ECO:0000256" key="5">
    <source>
        <dbReference type="ARBA" id="ARBA00023002"/>
    </source>
</evidence>
<dbReference type="GO" id="GO:0008115">
    <property type="term" value="F:sarcosine oxidase activity"/>
    <property type="evidence" value="ECO:0007669"/>
    <property type="project" value="TreeGrafter"/>
</dbReference>
<dbReference type="InterPro" id="IPR036188">
    <property type="entry name" value="FAD/NAD-bd_sf"/>
</dbReference>
<keyword evidence="5" id="KW-0560">Oxidoreductase</keyword>
<comment type="caution">
    <text evidence="7">The sequence shown here is derived from an EMBL/GenBank/DDBJ whole genome shotgun (WGS) entry which is preliminary data.</text>
</comment>
<dbReference type="Gene3D" id="3.30.9.10">
    <property type="entry name" value="D-Amino Acid Oxidase, subunit A, domain 2"/>
    <property type="match status" value="1"/>
</dbReference>
<evidence type="ECO:0000256" key="3">
    <source>
        <dbReference type="ARBA" id="ARBA00022630"/>
    </source>
</evidence>
<comment type="cofactor">
    <cofactor evidence="1">
        <name>FAD</name>
        <dbReference type="ChEBI" id="CHEBI:57692"/>
    </cofactor>
</comment>
<gene>
    <name evidence="7" type="ORF">DB88DRAFT_494994</name>
</gene>
<evidence type="ECO:0000256" key="2">
    <source>
        <dbReference type="ARBA" id="ARBA00010989"/>
    </source>
</evidence>
<evidence type="ECO:0000256" key="1">
    <source>
        <dbReference type="ARBA" id="ARBA00001974"/>
    </source>
</evidence>
<dbReference type="InterPro" id="IPR006076">
    <property type="entry name" value="FAD-dep_OxRdtase"/>
</dbReference>
<reference evidence="7" key="1">
    <citation type="submission" date="2023-02" db="EMBL/GenBank/DDBJ databases">
        <title>Identification and recombinant expression of a fungal hydrolase from Papiliotrema laurentii that hydrolyzes apple cutin and clears colloidal polyester polyurethane.</title>
        <authorList>
            <consortium name="DOE Joint Genome Institute"/>
            <person name="Roman V.A."/>
            <person name="Bojanowski C."/>
            <person name="Crable B.R."/>
            <person name="Wagner D.N."/>
            <person name="Hung C.S."/>
            <person name="Nadeau L.J."/>
            <person name="Schratz L."/>
            <person name="Haridas S."/>
            <person name="Pangilinan J."/>
            <person name="Lipzen A."/>
            <person name="Na H."/>
            <person name="Yan M."/>
            <person name="Ng V."/>
            <person name="Grigoriev I.V."/>
            <person name="Spatafora J.W."/>
            <person name="Barlow D."/>
            <person name="Biffinger J."/>
            <person name="Kelley-Loughnane N."/>
            <person name="Varaljay V.A."/>
            <person name="Crookes-Goodson W.J."/>
        </authorList>
    </citation>
    <scope>NUCLEOTIDE SEQUENCE</scope>
    <source>
        <strain evidence="7">5307AH</strain>
    </source>
</reference>
<evidence type="ECO:0000256" key="4">
    <source>
        <dbReference type="ARBA" id="ARBA00022827"/>
    </source>
</evidence>
<dbReference type="EMBL" id="JAODAN010000008">
    <property type="protein sequence ID" value="KAK1922415.1"/>
    <property type="molecule type" value="Genomic_DNA"/>
</dbReference>
<comment type="similarity">
    <text evidence="2">Belongs to the MSOX/MTOX family.</text>
</comment>